<dbReference type="InterPro" id="IPR008490">
    <property type="entry name" value="Transposase_InsH_N"/>
</dbReference>
<protein>
    <submittedName>
        <fullName evidence="2">Transposase</fullName>
    </submittedName>
</protein>
<feature type="domain" description="Transposase InsH N-terminal" evidence="1">
    <location>
        <begin position="1"/>
        <end position="36"/>
    </location>
</feature>
<keyword evidence="3" id="KW-1185">Reference proteome</keyword>
<evidence type="ECO:0000259" key="1">
    <source>
        <dbReference type="Pfam" id="PF05598"/>
    </source>
</evidence>
<dbReference type="Proteomes" id="UP000182190">
    <property type="component" value="Unassembled WGS sequence"/>
</dbReference>
<accession>A0A7Z9BUS9</accession>
<sequence>MALGALIIKEKLGISDRETVEQIKENPYLQYFIGLSDAIY</sequence>
<name>A0A7Z9BUS9_9CYAN</name>
<proteinExistence type="predicted"/>
<reference evidence="2" key="1">
    <citation type="submission" date="2019-10" db="EMBL/GenBank/DDBJ databases">
        <authorList>
            <consortium name="Genoscope - CEA"/>
            <person name="William W."/>
        </authorList>
    </citation>
    <scope>NUCLEOTIDE SEQUENCE [LARGE SCALE GENOMIC DNA]</scope>
    <source>
        <strain evidence="2">BBR_PRJEB10994</strain>
    </source>
</reference>
<dbReference type="AlphaFoldDB" id="A0A7Z9BUS9"/>
<gene>
    <name evidence="2" type="ORF">PL9631_660220</name>
</gene>
<organism evidence="2 3">
    <name type="scientific">Planktothrix paucivesiculata PCC 9631</name>
    <dbReference type="NCBI Taxonomy" id="671071"/>
    <lineage>
        <taxon>Bacteria</taxon>
        <taxon>Bacillati</taxon>
        <taxon>Cyanobacteriota</taxon>
        <taxon>Cyanophyceae</taxon>
        <taxon>Oscillatoriophycideae</taxon>
        <taxon>Oscillatoriales</taxon>
        <taxon>Microcoleaceae</taxon>
        <taxon>Planktothrix</taxon>
    </lineage>
</organism>
<dbReference type="EMBL" id="CZCS02000208">
    <property type="protein sequence ID" value="VXD22689.1"/>
    <property type="molecule type" value="Genomic_DNA"/>
</dbReference>
<comment type="caution">
    <text evidence="2">The sequence shown here is derived from an EMBL/GenBank/DDBJ whole genome shotgun (WGS) entry which is preliminary data.</text>
</comment>
<dbReference type="Pfam" id="PF05598">
    <property type="entry name" value="DUF772"/>
    <property type="match status" value="1"/>
</dbReference>
<evidence type="ECO:0000313" key="3">
    <source>
        <dbReference type="Proteomes" id="UP000182190"/>
    </source>
</evidence>
<evidence type="ECO:0000313" key="2">
    <source>
        <dbReference type="EMBL" id="VXD22689.1"/>
    </source>
</evidence>